<feature type="domain" description="CCHC-type" evidence="13">
    <location>
        <begin position="175"/>
        <end position="189"/>
    </location>
</feature>
<dbReference type="Gene3D" id="3.30.70.270">
    <property type="match status" value="2"/>
</dbReference>
<evidence type="ECO:0000256" key="10">
    <source>
        <dbReference type="ARBA" id="ARBA00039658"/>
    </source>
</evidence>
<evidence type="ECO:0000256" key="7">
    <source>
        <dbReference type="ARBA" id="ARBA00022759"/>
    </source>
</evidence>
<comment type="similarity">
    <text evidence="1">Belongs to the beta type-B retroviral polymerase family. HERV class-II K(HML-2) pol subfamily.</text>
</comment>
<keyword evidence="5" id="KW-0548">Nucleotidyltransferase</keyword>
<evidence type="ECO:0000313" key="17">
    <source>
        <dbReference type="Proteomes" id="UP000830375"/>
    </source>
</evidence>
<dbReference type="SUPFAM" id="SSF56672">
    <property type="entry name" value="DNA/RNA polymerases"/>
    <property type="match status" value="1"/>
</dbReference>
<dbReference type="InterPro" id="IPR043128">
    <property type="entry name" value="Rev_trsase/Diguanyl_cyclase"/>
</dbReference>
<organism evidence="16 17">
    <name type="scientific">Labeo rohita</name>
    <name type="common">Indian major carp</name>
    <name type="synonym">Cyprinus rohita</name>
    <dbReference type="NCBI Taxonomy" id="84645"/>
    <lineage>
        <taxon>Eukaryota</taxon>
        <taxon>Metazoa</taxon>
        <taxon>Chordata</taxon>
        <taxon>Craniata</taxon>
        <taxon>Vertebrata</taxon>
        <taxon>Euteleostomi</taxon>
        <taxon>Actinopterygii</taxon>
        <taxon>Neopterygii</taxon>
        <taxon>Teleostei</taxon>
        <taxon>Ostariophysi</taxon>
        <taxon>Cypriniformes</taxon>
        <taxon>Cyprinidae</taxon>
        <taxon>Labeoninae</taxon>
        <taxon>Labeonini</taxon>
        <taxon>Labeo</taxon>
    </lineage>
</organism>
<dbReference type="SMART" id="SM00343">
    <property type="entry name" value="ZnF_C2HC"/>
    <property type="match status" value="1"/>
</dbReference>
<gene>
    <name evidence="16" type="ORF">H4Q32_030182</name>
</gene>
<evidence type="ECO:0000256" key="5">
    <source>
        <dbReference type="ARBA" id="ARBA00022695"/>
    </source>
</evidence>
<dbReference type="InterPro" id="IPR043502">
    <property type="entry name" value="DNA/RNA_pol_sf"/>
</dbReference>
<keyword evidence="11" id="KW-0479">Metal-binding</keyword>
<evidence type="ECO:0000259" key="13">
    <source>
        <dbReference type="PROSITE" id="PS50158"/>
    </source>
</evidence>
<keyword evidence="17" id="KW-1185">Reference proteome</keyword>
<keyword evidence="11" id="KW-0863">Zinc-finger</keyword>
<dbReference type="Gene3D" id="3.10.10.10">
    <property type="entry name" value="HIV Type 1 Reverse Transcriptase, subunit A, domain 1"/>
    <property type="match status" value="1"/>
</dbReference>
<protein>
    <recommendedName>
        <fullName evidence="10">Gypsy retrotransposon integrase-like protein 1</fullName>
        <ecNumber evidence="3">2.7.7.49</ecNumber>
        <ecNumber evidence="2">3.1.26.4</ecNumber>
    </recommendedName>
</protein>
<dbReference type="Gene3D" id="2.40.70.10">
    <property type="entry name" value="Acid Proteases"/>
    <property type="match status" value="1"/>
</dbReference>
<dbReference type="SUPFAM" id="SSF57756">
    <property type="entry name" value="Retrovirus zinc finger-like domains"/>
    <property type="match status" value="1"/>
</dbReference>
<keyword evidence="6" id="KW-0540">Nuclease</keyword>
<evidence type="ECO:0000256" key="1">
    <source>
        <dbReference type="ARBA" id="ARBA00010879"/>
    </source>
</evidence>
<evidence type="ECO:0000256" key="3">
    <source>
        <dbReference type="ARBA" id="ARBA00012493"/>
    </source>
</evidence>
<evidence type="ECO:0000256" key="4">
    <source>
        <dbReference type="ARBA" id="ARBA00022679"/>
    </source>
</evidence>
<dbReference type="PANTHER" id="PTHR37984">
    <property type="entry name" value="PROTEIN CBG26694"/>
    <property type="match status" value="1"/>
</dbReference>
<keyword evidence="9" id="KW-0695">RNA-directed DNA polymerase</keyword>
<evidence type="ECO:0000256" key="2">
    <source>
        <dbReference type="ARBA" id="ARBA00012180"/>
    </source>
</evidence>
<dbReference type="InterPro" id="IPR050951">
    <property type="entry name" value="Retrovirus_Pol_polyprotein"/>
</dbReference>
<dbReference type="InterPro" id="IPR001584">
    <property type="entry name" value="Integrase_cat-core"/>
</dbReference>
<dbReference type="Pfam" id="PF17917">
    <property type="entry name" value="RT_RNaseH"/>
    <property type="match status" value="1"/>
</dbReference>
<feature type="domain" description="Reverse transcriptase" evidence="14">
    <location>
        <begin position="403"/>
        <end position="581"/>
    </location>
</feature>
<dbReference type="InterPro" id="IPR021109">
    <property type="entry name" value="Peptidase_aspartic_dom_sf"/>
</dbReference>
<reference evidence="16 17" key="1">
    <citation type="submission" date="2022-01" db="EMBL/GenBank/DDBJ databases">
        <title>A high-quality chromosome-level genome assembly of rohu carp, Labeo rohita.</title>
        <authorList>
            <person name="Arick M.A. II"/>
            <person name="Hsu C.-Y."/>
            <person name="Magbanua Z."/>
            <person name="Pechanova O."/>
            <person name="Grover C."/>
            <person name="Miller E."/>
            <person name="Thrash A."/>
            <person name="Ezzel L."/>
            <person name="Alam S."/>
            <person name="Benzie J."/>
            <person name="Hamilton M."/>
            <person name="Karsi A."/>
            <person name="Lawrence M.L."/>
            <person name="Peterson D.G."/>
        </authorList>
    </citation>
    <scope>NUCLEOTIDE SEQUENCE [LARGE SCALE GENOMIC DNA]</scope>
    <source>
        <strain evidence="17">BAU-BD-2019</strain>
        <tissue evidence="16">Blood</tissue>
    </source>
</reference>
<keyword evidence="4" id="KW-0808">Transferase</keyword>
<keyword evidence="7" id="KW-0255">Endonuclease</keyword>
<feature type="region of interest" description="Disordered" evidence="12">
    <location>
        <begin position="1110"/>
        <end position="1143"/>
    </location>
</feature>
<evidence type="ECO:0000256" key="8">
    <source>
        <dbReference type="ARBA" id="ARBA00022801"/>
    </source>
</evidence>
<dbReference type="Pfam" id="PF00665">
    <property type="entry name" value="rve"/>
    <property type="match status" value="1"/>
</dbReference>
<evidence type="ECO:0000313" key="16">
    <source>
        <dbReference type="EMBL" id="KAI2661141.1"/>
    </source>
</evidence>
<dbReference type="Gene3D" id="1.10.340.70">
    <property type="match status" value="1"/>
</dbReference>
<dbReference type="EMBL" id="JACTAM010000009">
    <property type="protein sequence ID" value="KAI2661141.1"/>
    <property type="molecule type" value="Genomic_DNA"/>
</dbReference>
<dbReference type="InterPro" id="IPR001878">
    <property type="entry name" value="Znf_CCHC"/>
</dbReference>
<accession>A0ABQ8MF01</accession>
<dbReference type="Proteomes" id="UP000830375">
    <property type="component" value="Unassembled WGS sequence"/>
</dbReference>
<dbReference type="CDD" id="cd00303">
    <property type="entry name" value="retropepsin_like"/>
    <property type="match status" value="1"/>
</dbReference>
<dbReference type="InterPro" id="IPR041588">
    <property type="entry name" value="Integrase_H2C2"/>
</dbReference>
<evidence type="ECO:0000256" key="12">
    <source>
        <dbReference type="SAM" id="MobiDB-lite"/>
    </source>
</evidence>
<keyword evidence="11" id="KW-0862">Zinc</keyword>
<dbReference type="SUPFAM" id="SSF53098">
    <property type="entry name" value="Ribonuclease H-like"/>
    <property type="match status" value="1"/>
</dbReference>
<dbReference type="PROSITE" id="PS50878">
    <property type="entry name" value="RT_POL"/>
    <property type="match status" value="1"/>
</dbReference>
<name>A0ABQ8MF01_LABRO</name>
<dbReference type="EC" id="3.1.26.4" evidence="2"/>
<dbReference type="InterPro" id="IPR036875">
    <property type="entry name" value="Znf_CCHC_sf"/>
</dbReference>
<sequence length="1226" mass="138062">MRARLRSSVHSSPGEHWIGLPLSGTWTAPLSPRSRPFYSASRRSFSPAPRAVRPGEQIVALRQGRRTAADYVLTFRTLAAQSGCIDEPLKLHYRKGLHPDLQVELACRDEGLTLDQYIDLSIRVDNVMRARKSCRSSASAPQVALGTEAAPEPMQIGATKISMEERERRLQGNLCLYCGQAGHIRANCPTRPPRPSSSVSHNPSPFNRCEIPVAVGFGDVTIKTTALIDSGTAGNFMDSDFVTANHLPILSLDGRPLGSGRILHTTDDLTLRIEPGHQETIRFFIITSPQSPIILGYPWLNLHGPNITWADRTISHWSLHCQQHCLQPETKLATTLKVPSSIPTEYQDLLEAFSRTRATQLPPHRPGDCAIDLIPGATPPRGRIFQLSQAESEAMRTYIQEELAKGFIRPSTSPTSAGFFFVKKKDGGLRPCIDYRGLNEVTVKYRYPLPLVPSALEQLQTARIFTKLDLRSAYNLIRIRAGDEWKTAFSTTSGHYEYRVMPFGLANSPSYFQAFINEVFRDMLNRWVIVYIDDILIYSSSHAEHVRHVRAVLQRIIEHHLYAKEKCEFHLDKISFLGYIISPAGVTMDKKKVQAVLNWPRPATLKELQRFLGFSNFYRRFIRHFSTVAAPLTAMIKKGASGLTWSQPAIQAFNDLRQCFTSAPILHHPDPERAFIVEVDASSTGVGAVLSQRQGEPPKMFPCAYFSHKLSPAERNYDVGNRELLAIKLALEEWRHWLEGAKHPFTVLTDHKNLKYLRSAKMLNHRQARWALFFTRFHFQVTYRPGSQNTKADGLSRTYEPDIPTSSPEAIIPTSMIVAPVTWDLMTEIAEAQTQDPTPANCPEHLTYVPLSLRSQVLAEVHSIPSSGHPGIEVTLHLISNRFWWPTVRPDTITFIRNCSICNTSKVPRHLPVGLLQPLPLPQRPWSHIAVDFVTDLPSSNGYTTILSVVDRFSKGCHFIPLPKLPTAMETAELLCNWVFRFYRLPEDILSDRGPQFTSRLWSSFFCLLGVNVSLTSGYHPQANGQVECLNQELTRFLRSYCQNHQEDWSRYLFWAEYAQNSLRKPATNLTPFQCTLGFQPPLFPWSGEPSELPAINSWFQRRRSGIRPTSIYRGPYTTPRPRPTEDAYPIHPTNPASGSGSRPGTFVCAYPARNSVPELPPQYRISPTFHVSLFKPAGNPEGAEDLDETTRRGPTPPPYHRRRGDLSCQRHSGLPTPKGSPPISG</sequence>
<keyword evidence="8" id="KW-0378">Hydrolase</keyword>
<dbReference type="CDD" id="cd09274">
    <property type="entry name" value="RNase_HI_RT_Ty3"/>
    <property type="match status" value="1"/>
</dbReference>
<feature type="region of interest" description="Disordered" evidence="12">
    <location>
        <begin position="1175"/>
        <end position="1226"/>
    </location>
</feature>
<proteinExistence type="inferred from homology"/>
<dbReference type="PROSITE" id="PS50994">
    <property type="entry name" value="INTEGRASE"/>
    <property type="match status" value="1"/>
</dbReference>
<dbReference type="InterPro" id="IPR036397">
    <property type="entry name" value="RNaseH_sf"/>
</dbReference>
<comment type="caution">
    <text evidence="16">The sequence shown here is derived from an EMBL/GenBank/DDBJ whole genome shotgun (WGS) entry which is preliminary data.</text>
</comment>
<evidence type="ECO:0000259" key="14">
    <source>
        <dbReference type="PROSITE" id="PS50878"/>
    </source>
</evidence>
<evidence type="ECO:0000256" key="6">
    <source>
        <dbReference type="ARBA" id="ARBA00022722"/>
    </source>
</evidence>
<dbReference type="EC" id="2.7.7.49" evidence="3"/>
<dbReference type="CDD" id="cd01647">
    <property type="entry name" value="RT_LTR"/>
    <property type="match status" value="1"/>
</dbReference>
<evidence type="ECO:0000256" key="9">
    <source>
        <dbReference type="ARBA" id="ARBA00022918"/>
    </source>
</evidence>
<evidence type="ECO:0000259" key="15">
    <source>
        <dbReference type="PROSITE" id="PS50994"/>
    </source>
</evidence>
<dbReference type="InterPro" id="IPR000477">
    <property type="entry name" value="RT_dom"/>
</dbReference>
<dbReference type="Pfam" id="PF17921">
    <property type="entry name" value="Integrase_H2C2"/>
    <property type="match status" value="1"/>
</dbReference>
<evidence type="ECO:0000256" key="11">
    <source>
        <dbReference type="PROSITE-ProRule" id="PRU00047"/>
    </source>
</evidence>
<dbReference type="Pfam" id="PF00078">
    <property type="entry name" value="RVT_1"/>
    <property type="match status" value="1"/>
</dbReference>
<dbReference type="InterPro" id="IPR041373">
    <property type="entry name" value="RT_RNaseH"/>
</dbReference>
<dbReference type="Gene3D" id="4.10.60.10">
    <property type="entry name" value="Zinc finger, CCHC-type"/>
    <property type="match status" value="1"/>
</dbReference>
<dbReference type="Gene3D" id="3.30.420.10">
    <property type="entry name" value="Ribonuclease H-like superfamily/Ribonuclease H"/>
    <property type="match status" value="1"/>
</dbReference>
<dbReference type="PANTHER" id="PTHR37984:SF5">
    <property type="entry name" value="PROTEIN NYNRIN-LIKE"/>
    <property type="match status" value="1"/>
</dbReference>
<dbReference type="InterPro" id="IPR012337">
    <property type="entry name" value="RNaseH-like_sf"/>
</dbReference>
<feature type="domain" description="Integrase catalytic" evidence="15">
    <location>
        <begin position="921"/>
        <end position="1080"/>
    </location>
</feature>
<dbReference type="PROSITE" id="PS50158">
    <property type="entry name" value="ZF_CCHC"/>
    <property type="match status" value="1"/>
</dbReference>